<accession>A0AAX4KZV3</accession>
<protein>
    <recommendedName>
        <fullName evidence="3">Transposase</fullName>
    </recommendedName>
</protein>
<dbReference type="RefSeq" id="WP_338600695.1">
    <property type="nucleotide sequence ID" value="NZ_CP146016.1"/>
</dbReference>
<evidence type="ECO:0000313" key="1">
    <source>
        <dbReference type="EMBL" id="WWQ60240.1"/>
    </source>
</evidence>
<keyword evidence="2" id="KW-1185">Reference proteome</keyword>
<proteinExistence type="predicted"/>
<name>A0AAX4KZV3_9CREN</name>
<reference evidence="1 2" key="1">
    <citation type="submission" date="2024-02" db="EMBL/GenBank/DDBJ databases">
        <title>STSV induces naive adaptation in Sulfolobus.</title>
        <authorList>
            <person name="Xiang X."/>
            <person name="Song M."/>
        </authorList>
    </citation>
    <scope>NUCLEOTIDE SEQUENCE [LARGE SCALE GENOMIC DNA]</scope>
    <source>
        <strain evidence="1 2">RT2</strain>
    </source>
</reference>
<organism evidence="1 2">
    <name type="scientific">Sulfolobus tengchongensis</name>
    <dbReference type="NCBI Taxonomy" id="207809"/>
    <lineage>
        <taxon>Archaea</taxon>
        <taxon>Thermoproteota</taxon>
        <taxon>Thermoprotei</taxon>
        <taxon>Sulfolobales</taxon>
        <taxon>Sulfolobaceae</taxon>
        <taxon>Sulfolobus</taxon>
    </lineage>
</organism>
<evidence type="ECO:0000313" key="2">
    <source>
        <dbReference type="Proteomes" id="UP001432202"/>
    </source>
</evidence>
<evidence type="ECO:0008006" key="3">
    <source>
        <dbReference type="Google" id="ProtNLM"/>
    </source>
</evidence>
<dbReference type="PANTHER" id="PTHR33252:SF2">
    <property type="entry name" value="TRANSPOSASE IS4-LIKE DOMAIN-CONTAINING PROTEIN"/>
    <property type="match status" value="1"/>
</dbReference>
<dbReference type="PANTHER" id="PTHR33252">
    <property type="entry name" value="THIRD ORF IN TRANSPOSON ISC1160"/>
    <property type="match status" value="1"/>
</dbReference>
<dbReference type="AlphaFoldDB" id="A0AAX4KZV3"/>
<gene>
    <name evidence="1" type="ORF">V6M85_12460</name>
</gene>
<dbReference type="GeneID" id="89337595"/>
<dbReference type="EMBL" id="CP146016">
    <property type="protein sequence ID" value="WWQ60240.1"/>
    <property type="molecule type" value="Genomic_DNA"/>
</dbReference>
<sequence length="152" mass="17227">MRNYIEEQGIQITDKLLHKIQEIAKELLKGVEVVDISIDWTGMGRESRGNRKWGKGISMELRNSNNDKIVILAFTPYTNGMRKDEIVKTLVKQVTSLGFKIGIIALDAGFYSVEVIRFLSQFKYIISVPVGDVKIYDEYDGTYTTRSGRVSG</sequence>
<dbReference type="Proteomes" id="UP001432202">
    <property type="component" value="Chromosome"/>
</dbReference>